<reference evidence="2 3" key="1">
    <citation type="submission" date="2015-03" db="EMBL/GenBank/DDBJ databases">
        <title>Pseudomonas fluorescens 1855-344 Genome sequencing and assembly.</title>
        <authorList>
            <person name="Eng W.W.H."/>
            <person name="Gan H.M."/>
            <person name="Savka M.A."/>
        </authorList>
    </citation>
    <scope>NUCLEOTIDE SEQUENCE [LARGE SCALE GENOMIC DNA]</scope>
    <source>
        <strain evidence="2 3">1855-344</strain>
    </source>
</reference>
<comment type="caution">
    <text evidence="2">The sequence shown here is derived from an EMBL/GenBank/DDBJ whole genome shotgun (WGS) entry which is preliminary data.</text>
</comment>
<sequence length="83" mass="10606">MKMAAIFVLTWIDFTSAGAFAGDRNQDYREANRRHWEQQRERDRAEDRKHRERQQEREREERKHYEEMEREEARRRAEYYQER</sequence>
<accession>A0A0F4XMP8</accession>
<dbReference type="Proteomes" id="UP000033662">
    <property type="component" value="Unassembled WGS sequence"/>
</dbReference>
<gene>
    <name evidence="2" type="ORF">VP02_17230</name>
</gene>
<evidence type="ECO:0000256" key="1">
    <source>
        <dbReference type="SAM" id="MobiDB-lite"/>
    </source>
</evidence>
<dbReference type="EMBL" id="JZXC01000016">
    <property type="protein sequence ID" value="KKA06638.1"/>
    <property type="molecule type" value="Genomic_DNA"/>
</dbReference>
<proteinExistence type="predicted"/>
<feature type="region of interest" description="Disordered" evidence="1">
    <location>
        <begin position="22"/>
        <end position="83"/>
    </location>
</feature>
<dbReference type="AlphaFoldDB" id="A0A0F4XMP8"/>
<dbReference type="OrthoDB" id="7031538at2"/>
<name>A0A0F4XMP8_9PSED</name>
<feature type="compositionally biased region" description="Basic and acidic residues" evidence="1">
    <location>
        <begin position="24"/>
        <end position="83"/>
    </location>
</feature>
<organism evidence="2 3">
    <name type="scientific">Pseudomonas kilonensis</name>
    <dbReference type="NCBI Taxonomy" id="132476"/>
    <lineage>
        <taxon>Bacteria</taxon>
        <taxon>Pseudomonadati</taxon>
        <taxon>Pseudomonadota</taxon>
        <taxon>Gammaproteobacteria</taxon>
        <taxon>Pseudomonadales</taxon>
        <taxon>Pseudomonadaceae</taxon>
        <taxon>Pseudomonas</taxon>
    </lineage>
</organism>
<dbReference type="PATRIC" id="fig|132476.4.peg.1592"/>
<protein>
    <submittedName>
        <fullName evidence="2">Uncharacterized protein</fullName>
    </submittedName>
</protein>
<evidence type="ECO:0000313" key="2">
    <source>
        <dbReference type="EMBL" id="KKA06638.1"/>
    </source>
</evidence>
<evidence type="ECO:0000313" key="3">
    <source>
        <dbReference type="Proteomes" id="UP000033662"/>
    </source>
</evidence>